<reference evidence="1" key="1">
    <citation type="submission" date="2015-06" db="EMBL/GenBank/DDBJ databases">
        <authorList>
            <person name="Joergensen T."/>
        </authorList>
    </citation>
    <scope>NUCLEOTIDE SEQUENCE</scope>
    <source>
        <strain evidence="1">RGFK0921</strain>
    </source>
</reference>
<proteinExistence type="predicted"/>
<protein>
    <submittedName>
        <fullName evidence="1">Uncharacterized protein</fullName>
    </submittedName>
</protein>
<name>A0A0H5QJV1_9ZZZZ</name>
<dbReference type="EMBL" id="LN853520">
    <property type="protein sequence ID" value="CRY96097.1"/>
    <property type="molecule type" value="Genomic_DNA"/>
</dbReference>
<evidence type="ECO:0000313" key="1">
    <source>
        <dbReference type="EMBL" id="CRY96097.1"/>
    </source>
</evidence>
<sequence>MSDISLTLRTRSSGHVTITATVTTNEVIERTFTRTIRVREETVASVDIAVKLYRAAADMMNEADRNARLF</sequence>
<dbReference type="AlphaFoldDB" id="A0A0H5QJV1"/>
<organism evidence="1">
    <name type="scientific">uncultured prokaryote</name>
    <dbReference type="NCBI Taxonomy" id="198431"/>
    <lineage>
        <taxon>unclassified sequences</taxon>
        <taxon>environmental samples</taxon>
    </lineage>
</organism>
<accession>A0A0H5QJV1</accession>
<reference evidence="1" key="2">
    <citation type="submission" date="2015-07" db="EMBL/GenBank/DDBJ databases">
        <title>Plasmids, circular viruses and viroids from rat gut.</title>
        <authorList>
            <person name="Jorgensen T.J."/>
            <person name="Hansen M.A."/>
            <person name="Xu Z."/>
            <person name="Tabak M.A."/>
            <person name="Sorensen S.J."/>
            <person name="Hansen L.H."/>
        </authorList>
    </citation>
    <scope>NUCLEOTIDE SEQUENCE</scope>
    <source>
        <strain evidence="1">RGFK0921</strain>
    </source>
</reference>